<name>A0A0D2C1G5_9EURO</name>
<dbReference type="FunFam" id="3.20.20.140:FF:000041">
    <property type="entry name" value="Dihydroorotase, variant"/>
    <property type="match status" value="1"/>
</dbReference>
<evidence type="ECO:0000256" key="6">
    <source>
        <dbReference type="ARBA" id="ARBA00022801"/>
    </source>
</evidence>
<dbReference type="EC" id="3.5.2.3" evidence="4"/>
<dbReference type="GO" id="GO:0005737">
    <property type="term" value="C:cytoplasm"/>
    <property type="evidence" value="ECO:0007669"/>
    <property type="project" value="TreeGrafter"/>
</dbReference>
<dbReference type="NCBIfam" id="TIGR00856">
    <property type="entry name" value="pyrC_dimer"/>
    <property type="match status" value="1"/>
</dbReference>
<evidence type="ECO:0000256" key="1">
    <source>
        <dbReference type="ARBA" id="ARBA00001947"/>
    </source>
</evidence>
<evidence type="ECO:0000313" key="11">
    <source>
        <dbReference type="Proteomes" id="UP000053342"/>
    </source>
</evidence>
<dbReference type="PROSITE" id="PS00482">
    <property type="entry name" value="DIHYDROOROTASE_1"/>
    <property type="match status" value="1"/>
</dbReference>
<dbReference type="GO" id="GO:0046872">
    <property type="term" value="F:metal ion binding"/>
    <property type="evidence" value="ECO:0007669"/>
    <property type="project" value="UniProtKB-KW"/>
</dbReference>
<dbReference type="HOGENOM" id="CLU_041558_0_0_1"/>
<evidence type="ECO:0000256" key="2">
    <source>
        <dbReference type="ARBA" id="ARBA00004880"/>
    </source>
</evidence>
<evidence type="ECO:0000259" key="9">
    <source>
        <dbReference type="Pfam" id="PF01979"/>
    </source>
</evidence>
<dbReference type="Pfam" id="PF01979">
    <property type="entry name" value="Amidohydro_1"/>
    <property type="match status" value="1"/>
</dbReference>
<dbReference type="OrthoDB" id="1670005at2759"/>
<keyword evidence="11" id="KW-1185">Reference proteome</keyword>
<dbReference type="STRING" id="215243.A0A0D2C1G5"/>
<dbReference type="InterPro" id="IPR002195">
    <property type="entry name" value="Dihydroorotase_CS"/>
</dbReference>
<dbReference type="UniPathway" id="UPA00070">
    <property type="reaction ID" value="UER00117"/>
</dbReference>
<dbReference type="VEuPathDB" id="FungiDB:PV06_04616"/>
<sequence>MSSPPTTMFDGLVLPASADFHVHLRDGAMLEAVAPTIKQGGVETVFVMPNLVPPITTVEHALSYKQTISKFSDATCLMSLYLHPSITPDTIREAKRSGVIYGVKSYPAGVTTNSASGVVDYEQFYPVFEAMEQEDLVLNLHGEAPPGEDITVLNAEEAFLPTLLDLHRRFPKLRIVLEHCTTAAAIEAVKKCGPNVVATITAHHLSLIVDDWAGDPINFCKPVAKLPKDRIALLKAATGGDEKFFLGTDSAPHPLRAKKGGMGSEMGKCAAGVFTQPYATQYVLQAFEGAVSKGMIEKGRVSQDVLEGFLGGFGRKFYRVKASGAKIRVSAKEEKVIEKLAVQSIGSNASGDVIVPFRRTSPIYSLEWMGKV</sequence>
<dbReference type="Proteomes" id="UP000053342">
    <property type="component" value="Unassembled WGS sequence"/>
</dbReference>
<keyword evidence="8" id="KW-0665">Pyrimidine biosynthesis</keyword>
<feature type="domain" description="Amidohydrolase-related" evidence="9">
    <location>
        <begin position="12"/>
        <end position="266"/>
    </location>
</feature>
<dbReference type="GeneID" id="27356690"/>
<dbReference type="InterPro" id="IPR006680">
    <property type="entry name" value="Amidohydro-rel"/>
</dbReference>
<dbReference type="InterPro" id="IPR032466">
    <property type="entry name" value="Metal_Hydrolase"/>
</dbReference>
<organism evidence="10 11">
    <name type="scientific">Exophiala oligosperma</name>
    <dbReference type="NCBI Taxonomy" id="215243"/>
    <lineage>
        <taxon>Eukaryota</taxon>
        <taxon>Fungi</taxon>
        <taxon>Dikarya</taxon>
        <taxon>Ascomycota</taxon>
        <taxon>Pezizomycotina</taxon>
        <taxon>Eurotiomycetes</taxon>
        <taxon>Chaetothyriomycetidae</taxon>
        <taxon>Chaetothyriales</taxon>
        <taxon>Herpotrichiellaceae</taxon>
        <taxon>Exophiala</taxon>
    </lineage>
</organism>
<dbReference type="GO" id="GO:0004151">
    <property type="term" value="F:dihydroorotase activity"/>
    <property type="evidence" value="ECO:0007669"/>
    <property type="project" value="UniProtKB-EC"/>
</dbReference>
<accession>A0A0D2C1G5</accession>
<evidence type="ECO:0000256" key="4">
    <source>
        <dbReference type="ARBA" id="ARBA00012860"/>
    </source>
</evidence>
<dbReference type="GO" id="GO:0006207">
    <property type="term" value="P:'de novo' pyrimidine nucleobase biosynthetic process"/>
    <property type="evidence" value="ECO:0007669"/>
    <property type="project" value="TreeGrafter"/>
</dbReference>
<dbReference type="PANTHER" id="PTHR43137">
    <property type="entry name" value="DIHYDROOROTASE"/>
    <property type="match status" value="1"/>
</dbReference>
<comment type="cofactor">
    <cofactor evidence="1">
        <name>Zn(2+)</name>
        <dbReference type="ChEBI" id="CHEBI:29105"/>
    </cofactor>
</comment>
<dbReference type="InterPro" id="IPR004721">
    <property type="entry name" value="DHOdimr"/>
</dbReference>
<dbReference type="AlphaFoldDB" id="A0A0D2C1G5"/>
<dbReference type="PIRSF" id="PIRSF001237">
    <property type="entry name" value="DHOdimr"/>
    <property type="match status" value="1"/>
</dbReference>
<gene>
    <name evidence="10" type="ORF">PV06_04616</name>
</gene>
<reference evidence="10 11" key="1">
    <citation type="submission" date="2015-01" db="EMBL/GenBank/DDBJ databases">
        <title>The Genome Sequence of Exophiala oligosperma CBS72588.</title>
        <authorList>
            <consortium name="The Broad Institute Genomics Platform"/>
            <person name="Cuomo C."/>
            <person name="de Hoog S."/>
            <person name="Gorbushina A."/>
            <person name="Stielow B."/>
            <person name="Teixiera M."/>
            <person name="Abouelleil A."/>
            <person name="Chapman S.B."/>
            <person name="Priest M."/>
            <person name="Young S.K."/>
            <person name="Wortman J."/>
            <person name="Nusbaum C."/>
            <person name="Birren B."/>
        </authorList>
    </citation>
    <scope>NUCLEOTIDE SEQUENCE [LARGE SCALE GENOMIC DNA]</scope>
    <source>
        <strain evidence="10 11">CBS 72588</strain>
    </source>
</reference>
<proteinExistence type="inferred from homology"/>
<evidence type="ECO:0000256" key="7">
    <source>
        <dbReference type="ARBA" id="ARBA00022833"/>
    </source>
</evidence>
<protein>
    <recommendedName>
        <fullName evidence="4">dihydroorotase</fullName>
        <ecNumber evidence="4">3.5.2.3</ecNumber>
    </recommendedName>
</protein>
<keyword evidence="7" id="KW-0862">Zinc</keyword>
<dbReference type="GO" id="GO:0044205">
    <property type="term" value="P:'de novo' UMP biosynthetic process"/>
    <property type="evidence" value="ECO:0007669"/>
    <property type="project" value="UniProtKB-UniPathway"/>
</dbReference>
<evidence type="ECO:0000256" key="3">
    <source>
        <dbReference type="ARBA" id="ARBA00005631"/>
    </source>
</evidence>
<comment type="pathway">
    <text evidence="2">Pyrimidine metabolism; UMP biosynthesis via de novo pathway; (S)-dihydroorotate from bicarbonate: step 3/3.</text>
</comment>
<evidence type="ECO:0000256" key="8">
    <source>
        <dbReference type="ARBA" id="ARBA00022975"/>
    </source>
</evidence>
<dbReference type="RefSeq" id="XP_016263738.1">
    <property type="nucleotide sequence ID" value="XM_016405532.1"/>
</dbReference>
<evidence type="ECO:0000313" key="10">
    <source>
        <dbReference type="EMBL" id="KIW43522.1"/>
    </source>
</evidence>
<comment type="similarity">
    <text evidence="3">Belongs to the metallo-dependent hydrolases superfamily. DHOase family. Class II DHOase subfamily.</text>
</comment>
<dbReference type="PANTHER" id="PTHR43137:SF1">
    <property type="entry name" value="DIHYDROOROTASE"/>
    <property type="match status" value="1"/>
</dbReference>
<dbReference type="HAMAP" id="MF_00219">
    <property type="entry name" value="PyrC_classII"/>
    <property type="match status" value="1"/>
</dbReference>
<dbReference type="EMBL" id="KN847335">
    <property type="protein sequence ID" value="KIW43522.1"/>
    <property type="molecule type" value="Genomic_DNA"/>
</dbReference>
<keyword evidence="5" id="KW-0479">Metal-binding</keyword>
<dbReference type="Gene3D" id="3.20.20.140">
    <property type="entry name" value="Metal-dependent hydrolases"/>
    <property type="match status" value="1"/>
</dbReference>
<dbReference type="PROSITE" id="PS00483">
    <property type="entry name" value="DIHYDROOROTASE_2"/>
    <property type="match status" value="1"/>
</dbReference>
<keyword evidence="6" id="KW-0378">Hydrolase</keyword>
<dbReference type="SUPFAM" id="SSF51556">
    <property type="entry name" value="Metallo-dependent hydrolases"/>
    <property type="match status" value="1"/>
</dbReference>
<evidence type="ECO:0000256" key="5">
    <source>
        <dbReference type="ARBA" id="ARBA00022723"/>
    </source>
</evidence>